<evidence type="ECO:0000313" key="1">
    <source>
        <dbReference type="EMBL" id="BAU01513.1"/>
    </source>
</evidence>
<keyword evidence="2" id="KW-1185">Reference proteome</keyword>
<dbReference type="AlphaFoldDB" id="A0A0S3T8L0"/>
<accession>A0A0S3T8L0</accession>
<dbReference type="Proteomes" id="UP000291084">
    <property type="component" value="Chromosome 11"/>
</dbReference>
<name>A0A0S3T8L0_PHAAN</name>
<organism evidence="1 2">
    <name type="scientific">Vigna angularis var. angularis</name>
    <dbReference type="NCBI Taxonomy" id="157739"/>
    <lineage>
        <taxon>Eukaryota</taxon>
        <taxon>Viridiplantae</taxon>
        <taxon>Streptophyta</taxon>
        <taxon>Embryophyta</taxon>
        <taxon>Tracheophyta</taxon>
        <taxon>Spermatophyta</taxon>
        <taxon>Magnoliopsida</taxon>
        <taxon>eudicotyledons</taxon>
        <taxon>Gunneridae</taxon>
        <taxon>Pentapetalae</taxon>
        <taxon>rosids</taxon>
        <taxon>fabids</taxon>
        <taxon>Fabales</taxon>
        <taxon>Fabaceae</taxon>
        <taxon>Papilionoideae</taxon>
        <taxon>50 kb inversion clade</taxon>
        <taxon>NPAAA clade</taxon>
        <taxon>indigoferoid/millettioid clade</taxon>
        <taxon>Phaseoleae</taxon>
        <taxon>Vigna</taxon>
    </lineage>
</organism>
<gene>
    <name evidence="1" type="primary">Vigan.11G076200</name>
    <name evidence="1" type="ORF">VIGAN_11076200</name>
</gene>
<evidence type="ECO:0000313" key="2">
    <source>
        <dbReference type="Proteomes" id="UP000291084"/>
    </source>
</evidence>
<proteinExistence type="predicted"/>
<sequence>MKDVRNELRRIRKCRKVQEDCSVDVEVNVDGADHPVYEKPVREADEGGVGVADEGGVGVTEEGAVGLAEEGVVGEVLEEHAAKVDEGGVVEVHEEPAAEVDEVGVIEIGEIRDAVVDDGGVGEVHELHGFVVDEGGVGEVPEEVAAPVDEGRVGEVPEQPVAEVPEQPVAEVDEGRVCEVDVGEGVSEPENEEGEEPLCVQHYDPPAVIDIGEDEEGDVIVEPMSVRPLRTYVGDPRTQVDFDKLYNSVTAKGIKRSFIAEIFGQPLSTNECESLGPRQYVDNLVVFFASSIFMYFEKRLSGVVKRIVFSPVFGNHMRYDYRRRPSNQHVWQLKDYETYFPVDLIELSDILSANLVSNL</sequence>
<reference evidence="1 2" key="1">
    <citation type="journal article" date="2015" name="Sci. Rep.">
        <title>The power of single molecule real-time sequencing technology in the de novo assembly of a eukaryotic genome.</title>
        <authorList>
            <person name="Sakai H."/>
            <person name="Naito K."/>
            <person name="Ogiso-Tanaka E."/>
            <person name="Takahashi Y."/>
            <person name="Iseki K."/>
            <person name="Muto C."/>
            <person name="Satou K."/>
            <person name="Teruya K."/>
            <person name="Shiroma A."/>
            <person name="Shimoji M."/>
            <person name="Hirano T."/>
            <person name="Itoh T."/>
            <person name="Kaga A."/>
            <person name="Tomooka N."/>
        </authorList>
    </citation>
    <scope>NUCLEOTIDE SEQUENCE [LARGE SCALE GENOMIC DNA]</scope>
    <source>
        <strain evidence="2">cv. Shumari</strain>
    </source>
</reference>
<protein>
    <submittedName>
        <fullName evidence="1">Uncharacterized protein</fullName>
    </submittedName>
</protein>
<dbReference type="EMBL" id="AP015044">
    <property type="protein sequence ID" value="BAU01513.1"/>
    <property type="molecule type" value="Genomic_DNA"/>
</dbReference>